<evidence type="ECO:0000313" key="9">
    <source>
        <dbReference type="EMBL" id="WGW11440.1"/>
    </source>
</evidence>
<keyword evidence="10" id="KW-1185">Reference proteome</keyword>
<dbReference type="InterPro" id="IPR019802">
    <property type="entry name" value="GlycHydrolase_4_CS"/>
</dbReference>
<comment type="similarity">
    <text evidence="1 7">Belongs to the glycosyl hydrolase 4 family.</text>
</comment>
<evidence type="ECO:0000256" key="6">
    <source>
        <dbReference type="ARBA" id="ARBA00023295"/>
    </source>
</evidence>
<dbReference type="EMBL" id="CP090958">
    <property type="protein sequence ID" value="WGW11440.1"/>
    <property type="molecule type" value="Genomic_DNA"/>
</dbReference>
<protein>
    <submittedName>
        <fullName evidence="9">6-phospho-beta-glucosidase</fullName>
    </submittedName>
</protein>
<keyword evidence="6 7" id="KW-0326">Glycosidase</keyword>
<comment type="cofactor">
    <cofactor evidence="7">
        <name>NAD(+)</name>
        <dbReference type="ChEBI" id="CHEBI:57540"/>
    </cofactor>
    <text evidence="7">Binds 1 NAD(+) per subunit.</text>
</comment>
<evidence type="ECO:0000256" key="2">
    <source>
        <dbReference type="ARBA" id="ARBA00022723"/>
    </source>
</evidence>
<reference evidence="9 10" key="1">
    <citation type="submission" date="2023-05" db="EMBL/GenBank/DDBJ databases">
        <title>Lithophilousrod everest ZFBP1038 complete genpme.</title>
        <authorList>
            <person name="Tian M."/>
        </authorList>
    </citation>
    <scope>NUCLEOTIDE SEQUENCE [LARGE SCALE GENOMIC DNA]</scope>
    <source>
        <strain evidence="9 10">ZFBP1038</strain>
    </source>
</reference>
<dbReference type="InterPro" id="IPR022616">
    <property type="entry name" value="Glyco_hydro_4_C"/>
</dbReference>
<dbReference type="Pfam" id="PF02056">
    <property type="entry name" value="Glyco_hydro_4"/>
    <property type="match status" value="1"/>
</dbReference>
<evidence type="ECO:0000256" key="4">
    <source>
        <dbReference type="ARBA" id="ARBA00023027"/>
    </source>
</evidence>
<dbReference type="Pfam" id="PF11975">
    <property type="entry name" value="Glyco_hydro_4C"/>
    <property type="match status" value="1"/>
</dbReference>
<dbReference type="PROSITE" id="PS01324">
    <property type="entry name" value="GLYCOSYL_HYDROL_F4"/>
    <property type="match status" value="1"/>
</dbReference>
<gene>
    <name evidence="9" type="ORF">LWF01_15300</name>
</gene>
<evidence type="ECO:0000256" key="5">
    <source>
        <dbReference type="ARBA" id="ARBA00023211"/>
    </source>
</evidence>
<evidence type="ECO:0000256" key="7">
    <source>
        <dbReference type="RuleBase" id="RU361152"/>
    </source>
</evidence>
<dbReference type="Gene3D" id="3.40.50.720">
    <property type="entry name" value="NAD(P)-binding Rossmann-like Domain"/>
    <property type="match status" value="1"/>
</dbReference>
<organism evidence="9 10">
    <name type="scientific">Saxibacter everestensis</name>
    <dbReference type="NCBI Taxonomy" id="2909229"/>
    <lineage>
        <taxon>Bacteria</taxon>
        <taxon>Bacillati</taxon>
        <taxon>Actinomycetota</taxon>
        <taxon>Actinomycetes</taxon>
        <taxon>Micrococcales</taxon>
        <taxon>Brevibacteriaceae</taxon>
        <taxon>Saxibacter</taxon>
    </lineage>
</organism>
<evidence type="ECO:0000259" key="8">
    <source>
        <dbReference type="Pfam" id="PF11975"/>
    </source>
</evidence>
<dbReference type="SUPFAM" id="SSF51735">
    <property type="entry name" value="NAD(P)-binding Rossmann-fold domains"/>
    <property type="match status" value="1"/>
</dbReference>
<proteinExistence type="inferred from homology"/>
<dbReference type="PRINTS" id="PR00732">
    <property type="entry name" value="GLHYDRLASE4"/>
</dbReference>
<keyword evidence="4 7" id="KW-0520">NAD</keyword>
<dbReference type="InterPro" id="IPR015955">
    <property type="entry name" value="Lactate_DH/Glyco_Ohase_4_C"/>
</dbReference>
<dbReference type="PANTHER" id="PTHR32092">
    <property type="entry name" value="6-PHOSPHO-BETA-GLUCOSIDASE-RELATED"/>
    <property type="match status" value="1"/>
</dbReference>
<keyword evidence="3 7" id="KW-0378">Hydrolase</keyword>
<evidence type="ECO:0000313" key="10">
    <source>
        <dbReference type="Proteomes" id="UP001209083"/>
    </source>
</evidence>
<dbReference type="SUPFAM" id="SSF56327">
    <property type="entry name" value="LDH C-terminal domain-like"/>
    <property type="match status" value="1"/>
</dbReference>
<dbReference type="PANTHER" id="PTHR32092:SF5">
    <property type="entry name" value="6-PHOSPHO-BETA-GLUCOSIDASE"/>
    <property type="match status" value="1"/>
</dbReference>
<sequence length="437" mass="47662">MKMTILGGGGFRVPLVYGALLRENEEFDNPCTDVVLYDEDLDRVRKIEAVLRGQAAASADAPRVTSTDSLDEALAGTDFIFSAIRVGGLDGRSSDERSCLDHGVLGQETTGAAGLLYGLRTLPEVLRIAHRVAEICPDAWFINFTNPAGMVTEAMSAILGERVIGICDSPIGLCKRVARVLDVDPELVTFDYFGLNHLGWLGGVITGGHDLLPGLLQRPELLDRFEEGKLFGADWLRTLGAIPNEYLHYYYNTRDAIEALGHAGSSRGEFLANQQQRFYQASETGPEAAYQLWQSVRRERESTYMAESREATGGWERDQEDLKGNGYEGVALTLMRAIAQNEPAELILNVPNNGSIEGLPDDAIVEVICDVDARGPRPKSTSAPNLHQLGLMLTVKSVERDVIAAVREDDSGLAWRALGTHPLVDSTRVARALLSGH</sequence>
<evidence type="ECO:0000256" key="3">
    <source>
        <dbReference type="ARBA" id="ARBA00022801"/>
    </source>
</evidence>
<dbReference type="RefSeq" id="WP_349638230.1">
    <property type="nucleotide sequence ID" value="NZ_CP090958.1"/>
</dbReference>
<dbReference type="Gene3D" id="3.90.110.10">
    <property type="entry name" value="Lactate dehydrogenase/glycoside hydrolase, family 4, C-terminal"/>
    <property type="match status" value="1"/>
</dbReference>
<evidence type="ECO:0000256" key="1">
    <source>
        <dbReference type="ARBA" id="ARBA00010141"/>
    </source>
</evidence>
<keyword evidence="5" id="KW-0464">Manganese</keyword>
<dbReference type="InterPro" id="IPR036291">
    <property type="entry name" value="NAD(P)-bd_dom_sf"/>
</dbReference>
<name>A0ABY8QSR0_9MICO</name>
<feature type="domain" description="Glycosyl hydrolase family 4 C-terminal" evidence="8">
    <location>
        <begin position="192"/>
        <end position="424"/>
    </location>
</feature>
<keyword evidence="2" id="KW-0479">Metal-binding</keyword>
<dbReference type="Proteomes" id="UP001209083">
    <property type="component" value="Chromosome"/>
</dbReference>
<dbReference type="InterPro" id="IPR001088">
    <property type="entry name" value="Glyco_hydro_4"/>
</dbReference>
<accession>A0ABY8QSR0</accession>